<dbReference type="AlphaFoldDB" id="A0A514BP07"/>
<dbReference type="NCBIfam" id="NF002317">
    <property type="entry name" value="PRK01250.1"/>
    <property type="match status" value="1"/>
</dbReference>
<dbReference type="GO" id="GO:0005737">
    <property type="term" value="C:cytoplasm"/>
    <property type="evidence" value="ECO:0007669"/>
    <property type="project" value="UniProtKB-SubCell"/>
</dbReference>
<comment type="subunit">
    <text evidence="6">Homohexamer.</text>
</comment>
<dbReference type="OrthoDB" id="5187599at2"/>
<dbReference type="CDD" id="cd00412">
    <property type="entry name" value="pyrophosphatase"/>
    <property type="match status" value="1"/>
</dbReference>
<comment type="function">
    <text evidence="6">Catalyzes the hydrolysis of inorganic pyrophosphate (PPi) forming two phosphate ions.</text>
</comment>
<evidence type="ECO:0000313" key="8">
    <source>
        <dbReference type="Proteomes" id="UP000317199"/>
    </source>
</evidence>
<evidence type="ECO:0000256" key="6">
    <source>
        <dbReference type="HAMAP-Rule" id="MF_00209"/>
    </source>
</evidence>
<comment type="catalytic activity">
    <reaction evidence="6">
        <text>diphosphate + H2O = 2 phosphate + H(+)</text>
        <dbReference type="Rhea" id="RHEA:24576"/>
        <dbReference type="ChEBI" id="CHEBI:15377"/>
        <dbReference type="ChEBI" id="CHEBI:15378"/>
        <dbReference type="ChEBI" id="CHEBI:33019"/>
        <dbReference type="ChEBI" id="CHEBI:43474"/>
        <dbReference type="EC" id="3.6.1.1"/>
    </reaction>
</comment>
<feature type="binding site" evidence="6">
    <location>
        <position position="71"/>
    </location>
    <ligand>
        <name>Mg(2+)</name>
        <dbReference type="ChEBI" id="CHEBI:18420"/>
        <label>1</label>
    </ligand>
</feature>
<evidence type="ECO:0000256" key="3">
    <source>
        <dbReference type="ARBA" id="ARBA00022723"/>
    </source>
</evidence>
<evidence type="ECO:0000256" key="4">
    <source>
        <dbReference type="ARBA" id="ARBA00022801"/>
    </source>
</evidence>
<name>A0A514BP07_9GAMM</name>
<feature type="binding site" evidence="6">
    <location>
        <position position="103"/>
    </location>
    <ligand>
        <name>Mg(2+)</name>
        <dbReference type="ChEBI" id="CHEBI:18420"/>
        <label>1</label>
    </ligand>
</feature>
<feature type="binding site" evidence="6">
    <location>
        <position position="56"/>
    </location>
    <ligand>
        <name>substrate</name>
    </ligand>
</feature>
<evidence type="ECO:0000256" key="2">
    <source>
        <dbReference type="ARBA" id="ARBA00022490"/>
    </source>
</evidence>
<evidence type="ECO:0000256" key="5">
    <source>
        <dbReference type="ARBA" id="ARBA00022842"/>
    </source>
</evidence>
<feature type="binding site" evidence="6">
    <location>
        <position position="30"/>
    </location>
    <ligand>
        <name>substrate</name>
    </ligand>
</feature>
<dbReference type="SUPFAM" id="SSF50324">
    <property type="entry name" value="Inorganic pyrophosphatase"/>
    <property type="match status" value="1"/>
</dbReference>
<proteinExistence type="inferred from homology"/>
<organism evidence="7 8">
    <name type="scientific">Marilutibacter alkalisoli</name>
    <dbReference type="NCBI Taxonomy" id="2591633"/>
    <lineage>
        <taxon>Bacteria</taxon>
        <taxon>Pseudomonadati</taxon>
        <taxon>Pseudomonadota</taxon>
        <taxon>Gammaproteobacteria</taxon>
        <taxon>Lysobacterales</taxon>
        <taxon>Lysobacteraceae</taxon>
        <taxon>Marilutibacter</taxon>
    </lineage>
</organism>
<keyword evidence="4 6" id="KW-0378">Hydrolase</keyword>
<keyword evidence="5 6" id="KW-0460">Magnesium</keyword>
<dbReference type="InterPro" id="IPR036649">
    <property type="entry name" value="Pyrophosphatase_sf"/>
</dbReference>
<comment type="cofactor">
    <cofactor evidence="1 6">
        <name>Mg(2+)</name>
        <dbReference type="ChEBI" id="CHEBI:18420"/>
    </cofactor>
</comment>
<evidence type="ECO:0000256" key="1">
    <source>
        <dbReference type="ARBA" id="ARBA00001946"/>
    </source>
</evidence>
<dbReference type="GO" id="GO:0000287">
    <property type="term" value="F:magnesium ion binding"/>
    <property type="evidence" value="ECO:0007669"/>
    <property type="project" value="UniProtKB-UniRule"/>
</dbReference>
<dbReference type="KEGG" id="lyj:FKV23_02640"/>
<gene>
    <name evidence="6" type="primary">ppa</name>
    <name evidence="7" type="ORF">FKV23_02640</name>
</gene>
<dbReference type="PANTHER" id="PTHR10286">
    <property type="entry name" value="INORGANIC PYROPHOSPHATASE"/>
    <property type="match status" value="1"/>
</dbReference>
<keyword evidence="8" id="KW-1185">Reference proteome</keyword>
<evidence type="ECO:0000313" key="7">
    <source>
        <dbReference type="EMBL" id="QDH69124.1"/>
    </source>
</evidence>
<feature type="binding site" evidence="6">
    <location>
        <position position="66"/>
    </location>
    <ligand>
        <name>Mg(2+)</name>
        <dbReference type="ChEBI" id="CHEBI:18420"/>
        <label>1</label>
    </ligand>
</feature>
<dbReference type="InterPro" id="IPR008162">
    <property type="entry name" value="Pyrophosphatase"/>
</dbReference>
<dbReference type="HAMAP" id="MF_00209">
    <property type="entry name" value="Inorganic_PPase"/>
    <property type="match status" value="1"/>
</dbReference>
<dbReference type="RefSeq" id="WP_141622466.1">
    <property type="nucleotide sequence ID" value="NZ_CP041242.1"/>
</dbReference>
<feature type="binding site" evidence="6">
    <location>
        <position position="71"/>
    </location>
    <ligand>
        <name>Mg(2+)</name>
        <dbReference type="ChEBI" id="CHEBI:18420"/>
        <label>2</label>
    </ligand>
</feature>
<reference evidence="7 8" key="1">
    <citation type="submission" date="2019-06" db="EMBL/GenBank/DDBJ databases">
        <title>Lysobacter alkalisoli sp. nov. isolated from saline-alkali soil.</title>
        <authorList>
            <person name="Sun J.-Q."/>
            <person name="Xu L."/>
        </authorList>
    </citation>
    <scope>NUCLEOTIDE SEQUENCE [LARGE SCALE GENOMIC DNA]</scope>
    <source>
        <strain evidence="7 8">SJ-36</strain>
    </source>
</reference>
<dbReference type="FunFam" id="3.90.80.10:FF:000001">
    <property type="entry name" value="Inorganic pyrophosphatase"/>
    <property type="match status" value="1"/>
</dbReference>
<comment type="similarity">
    <text evidence="6">Belongs to the PPase family.</text>
</comment>
<keyword evidence="2 6" id="KW-0963">Cytoplasm</keyword>
<comment type="subcellular location">
    <subcellularLocation>
        <location evidence="6">Cytoplasm</location>
    </subcellularLocation>
</comment>
<accession>A0A514BP07</accession>
<dbReference type="Pfam" id="PF00719">
    <property type="entry name" value="Pyrophosphatase"/>
    <property type="match status" value="1"/>
</dbReference>
<dbReference type="EC" id="3.6.1.1" evidence="6"/>
<dbReference type="GO" id="GO:0006796">
    <property type="term" value="P:phosphate-containing compound metabolic process"/>
    <property type="evidence" value="ECO:0007669"/>
    <property type="project" value="InterPro"/>
</dbReference>
<protein>
    <recommendedName>
        <fullName evidence="6">Inorganic pyrophosphatase</fullName>
        <ecNumber evidence="6">3.6.1.1</ecNumber>
    </recommendedName>
    <alternativeName>
        <fullName evidence="6">Pyrophosphate phospho-hydrolase</fullName>
        <shortName evidence="6">PPase</shortName>
    </alternativeName>
</protein>
<dbReference type="GO" id="GO:0004427">
    <property type="term" value="F:inorganic diphosphate phosphatase activity"/>
    <property type="evidence" value="ECO:0007669"/>
    <property type="project" value="UniProtKB-UniRule"/>
</dbReference>
<sequence>MGLDLVSTGKNPPDEINVIIEIPKDAEPVKYEVDKASGAIFVDRILSTPMRYPCNYGYVPHTVCGDGDPADVLVILPLPLVPGSVIRCRPVGVLKMSDEAGSDEKLLAVPDAKIFGGYAHIEDIDQVSKHWLERIGHFFEHYKDLEKGKWVQLEGWGSAAEAKTILMDAIKRYNDTEESEKPKF</sequence>
<feature type="binding site" evidence="6">
    <location>
        <position position="44"/>
    </location>
    <ligand>
        <name>substrate</name>
    </ligand>
</feature>
<dbReference type="EMBL" id="CP041242">
    <property type="protein sequence ID" value="QDH69124.1"/>
    <property type="molecule type" value="Genomic_DNA"/>
</dbReference>
<dbReference type="Gene3D" id="3.90.80.10">
    <property type="entry name" value="Inorganic pyrophosphatase"/>
    <property type="match status" value="1"/>
</dbReference>
<dbReference type="Proteomes" id="UP000317199">
    <property type="component" value="Chromosome"/>
</dbReference>
<feature type="binding site" evidence="6">
    <location>
        <position position="142"/>
    </location>
    <ligand>
        <name>substrate</name>
    </ligand>
</feature>
<keyword evidence="3 6" id="KW-0479">Metal-binding</keyword>